<keyword evidence="11" id="KW-1185">Reference proteome</keyword>
<dbReference type="InParanoid" id="A0A165JXQ5"/>
<comment type="similarity">
    <text evidence="9">Belongs to the class-I aminoacyl-tRNA synthetase family.</text>
</comment>
<dbReference type="InterPro" id="IPR002305">
    <property type="entry name" value="aa-tRNA-synth_Ic"/>
</dbReference>
<gene>
    <name evidence="10" type="ORF">L228DRAFT_279919</name>
</gene>
<evidence type="ECO:0000256" key="3">
    <source>
        <dbReference type="ARBA" id="ARBA00022741"/>
    </source>
</evidence>
<name>A0A165JXQ5_XYLHT</name>
<evidence type="ECO:0000256" key="2">
    <source>
        <dbReference type="ARBA" id="ARBA00022598"/>
    </source>
</evidence>
<dbReference type="Gene3D" id="3.40.50.620">
    <property type="entry name" value="HUPs"/>
    <property type="match status" value="1"/>
</dbReference>
<dbReference type="AlphaFoldDB" id="A0A165JXQ5"/>
<dbReference type="GO" id="GO:0005737">
    <property type="term" value="C:cytoplasm"/>
    <property type="evidence" value="ECO:0007669"/>
    <property type="project" value="TreeGrafter"/>
</dbReference>
<dbReference type="EMBL" id="KV407454">
    <property type="protein sequence ID" value="KZF26758.1"/>
    <property type="molecule type" value="Genomic_DNA"/>
</dbReference>
<dbReference type="InterPro" id="IPR050489">
    <property type="entry name" value="Tyr-tRNA_synthase"/>
</dbReference>
<dbReference type="InterPro" id="IPR014729">
    <property type="entry name" value="Rossmann-like_a/b/a_fold"/>
</dbReference>
<keyword evidence="2 9" id="KW-0436">Ligase</keyword>
<dbReference type="Pfam" id="PF00579">
    <property type="entry name" value="tRNA-synt_1b"/>
    <property type="match status" value="1"/>
</dbReference>
<dbReference type="PANTHER" id="PTHR46264">
    <property type="entry name" value="TYROSINE-TRNA LIGASE"/>
    <property type="match status" value="1"/>
</dbReference>
<dbReference type="Proteomes" id="UP000076632">
    <property type="component" value="Unassembled WGS sequence"/>
</dbReference>
<dbReference type="OrthoDB" id="41238at2759"/>
<dbReference type="OMA" id="HILMPIS"/>
<evidence type="ECO:0000256" key="4">
    <source>
        <dbReference type="ARBA" id="ARBA00022840"/>
    </source>
</evidence>
<dbReference type="PRINTS" id="PR01040">
    <property type="entry name" value="TRNASYNTHTYR"/>
</dbReference>
<reference evidence="10 11" key="1">
    <citation type="journal article" date="2016" name="Fungal Biol.">
        <title>The genome of Xylona heveae provides a window into fungal endophytism.</title>
        <authorList>
            <person name="Gazis R."/>
            <person name="Kuo A."/>
            <person name="Riley R."/>
            <person name="LaButti K."/>
            <person name="Lipzen A."/>
            <person name="Lin J."/>
            <person name="Amirebrahimi M."/>
            <person name="Hesse C.N."/>
            <person name="Spatafora J.W."/>
            <person name="Henrissat B."/>
            <person name="Hainaut M."/>
            <person name="Grigoriev I.V."/>
            <person name="Hibbett D.S."/>
        </authorList>
    </citation>
    <scope>NUCLEOTIDE SEQUENCE [LARGE SCALE GENOMIC DNA]</scope>
    <source>
        <strain evidence="10 11">TC161</strain>
    </source>
</reference>
<comment type="catalytic activity">
    <reaction evidence="8">
        <text>tRNA(Tyr) + L-tyrosine + ATP = L-tyrosyl-tRNA(Tyr) + AMP + diphosphate + H(+)</text>
        <dbReference type="Rhea" id="RHEA:10220"/>
        <dbReference type="Rhea" id="RHEA-COMP:9706"/>
        <dbReference type="Rhea" id="RHEA-COMP:9707"/>
        <dbReference type="ChEBI" id="CHEBI:15378"/>
        <dbReference type="ChEBI" id="CHEBI:30616"/>
        <dbReference type="ChEBI" id="CHEBI:33019"/>
        <dbReference type="ChEBI" id="CHEBI:58315"/>
        <dbReference type="ChEBI" id="CHEBI:78442"/>
        <dbReference type="ChEBI" id="CHEBI:78536"/>
        <dbReference type="ChEBI" id="CHEBI:456215"/>
        <dbReference type="EC" id="6.1.1.1"/>
    </reaction>
</comment>
<evidence type="ECO:0000256" key="6">
    <source>
        <dbReference type="ARBA" id="ARBA00023146"/>
    </source>
</evidence>
<dbReference type="GO" id="GO:0004831">
    <property type="term" value="F:tyrosine-tRNA ligase activity"/>
    <property type="evidence" value="ECO:0007669"/>
    <property type="project" value="UniProtKB-EC"/>
</dbReference>
<proteinExistence type="inferred from homology"/>
<dbReference type="STRING" id="1328760.A0A165JXQ5"/>
<dbReference type="Gene3D" id="1.10.240.10">
    <property type="entry name" value="Tyrosyl-Transfer RNA Synthetase"/>
    <property type="match status" value="1"/>
</dbReference>
<dbReference type="GO" id="GO:0005524">
    <property type="term" value="F:ATP binding"/>
    <property type="evidence" value="ECO:0007669"/>
    <property type="project" value="UniProtKB-KW"/>
</dbReference>
<protein>
    <recommendedName>
        <fullName evidence="1">tyrosine--tRNA ligase</fullName>
        <ecNumber evidence="1">6.1.1.1</ecNumber>
    </recommendedName>
    <alternativeName>
        <fullName evidence="7">Tyrosyl-tRNA synthetase</fullName>
    </alternativeName>
</protein>
<dbReference type="EC" id="6.1.1.1" evidence="1"/>
<dbReference type="GO" id="GO:0006437">
    <property type="term" value="P:tyrosyl-tRNA aminoacylation"/>
    <property type="evidence" value="ECO:0007669"/>
    <property type="project" value="InterPro"/>
</dbReference>
<keyword evidence="10" id="KW-0808">Transferase</keyword>
<dbReference type="GO" id="GO:0016740">
    <property type="term" value="F:transferase activity"/>
    <property type="evidence" value="ECO:0007669"/>
    <property type="project" value="UniProtKB-KW"/>
</dbReference>
<dbReference type="PANTHER" id="PTHR46264:SF4">
    <property type="entry name" value="TYROSINE--TRNA LIGASE, CYTOPLASMIC"/>
    <property type="match status" value="1"/>
</dbReference>
<keyword evidence="4 9" id="KW-0067">ATP-binding</keyword>
<sequence>MASISDAILQRKLDLITRRLTEVDGLELVKSILAEGRSPKTFWATAPTGKPHIAYFVPITKFADFARAGVDVTVLICDLYAFLINFKYPYELVRLRAQWYRFMISAVLDVLGVPRSKIRFVEGSSYELSPKFTLELYKLTALTEQADLRAIGDELHDTSKLSPLLTPGITALAEEYLNIDFQFGGEDQRGLFRFNKQSLSQMGYRTRGFMMNPMVPGLSGPKMSSSIPDSKIEFLDPPEEVSRKIAIASCNEGDIIENGVLALLRFALIPVSELRWETRETRHEKVAQTNDIGFPSNGFSSNGIDLNGSGFHDIHVNGHHANDIETNGSNVKHVNAERDINGFGILYGLPLRPFCSKDAPEGTVFTVSVGENTGDEPSQLKHYGCYQHIEDDFAQGIIKPANLRRAVAAAVNDLIAPLRRSFEENKEWQKVDRFGYPEEYAARK</sequence>
<keyword evidence="3 9" id="KW-0547">Nucleotide-binding</keyword>
<dbReference type="InterPro" id="IPR002307">
    <property type="entry name" value="Tyr-tRNA-ligase"/>
</dbReference>
<evidence type="ECO:0000256" key="5">
    <source>
        <dbReference type="ARBA" id="ARBA00022917"/>
    </source>
</evidence>
<evidence type="ECO:0000256" key="8">
    <source>
        <dbReference type="ARBA" id="ARBA00048248"/>
    </source>
</evidence>
<evidence type="ECO:0000313" key="10">
    <source>
        <dbReference type="EMBL" id="KZF26758.1"/>
    </source>
</evidence>
<evidence type="ECO:0000256" key="7">
    <source>
        <dbReference type="ARBA" id="ARBA00033323"/>
    </source>
</evidence>
<dbReference type="RefSeq" id="XP_018192313.1">
    <property type="nucleotide sequence ID" value="XM_018335739.1"/>
</dbReference>
<organism evidence="10 11">
    <name type="scientific">Xylona heveae (strain CBS 132557 / TC161)</name>
    <dbReference type="NCBI Taxonomy" id="1328760"/>
    <lineage>
        <taxon>Eukaryota</taxon>
        <taxon>Fungi</taxon>
        <taxon>Dikarya</taxon>
        <taxon>Ascomycota</taxon>
        <taxon>Pezizomycotina</taxon>
        <taxon>Xylonomycetes</taxon>
        <taxon>Xylonales</taxon>
        <taxon>Xylonaceae</taxon>
        <taxon>Xylona</taxon>
    </lineage>
</organism>
<dbReference type="PIRSF" id="PIRSF006588">
    <property type="entry name" value="TyrRS_arch_euk"/>
    <property type="match status" value="1"/>
</dbReference>
<evidence type="ECO:0000256" key="9">
    <source>
        <dbReference type="RuleBase" id="RU363036"/>
    </source>
</evidence>
<keyword evidence="5 9" id="KW-0648">Protein biosynthesis</keyword>
<evidence type="ECO:0000313" key="11">
    <source>
        <dbReference type="Proteomes" id="UP000076632"/>
    </source>
</evidence>
<dbReference type="GeneID" id="28900876"/>
<keyword evidence="6 9" id="KW-0030">Aminoacyl-tRNA synthetase</keyword>
<dbReference type="SUPFAM" id="SSF52374">
    <property type="entry name" value="Nucleotidylyl transferase"/>
    <property type="match status" value="1"/>
</dbReference>
<dbReference type="InterPro" id="IPR023617">
    <property type="entry name" value="Tyr-tRNA-ligase_arc/euk-type"/>
</dbReference>
<accession>A0A165JXQ5</accession>
<evidence type="ECO:0000256" key="1">
    <source>
        <dbReference type="ARBA" id="ARBA00013160"/>
    </source>
</evidence>